<accession>A0A4R4TBD6</accession>
<dbReference type="InterPro" id="IPR016181">
    <property type="entry name" value="Acyl_CoA_acyltransferase"/>
</dbReference>
<feature type="domain" description="N-acetyltransferase" evidence="3">
    <location>
        <begin position="3"/>
        <end position="166"/>
    </location>
</feature>
<gene>
    <name evidence="4" type="ORF">E1283_19415</name>
</gene>
<dbReference type="PANTHER" id="PTHR43877:SF2">
    <property type="entry name" value="AMINOALKYLPHOSPHONATE N-ACETYLTRANSFERASE-RELATED"/>
    <property type="match status" value="1"/>
</dbReference>
<dbReference type="InterPro" id="IPR000182">
    <property type="entry name" value="GNAT_dom"/>
</dbReference>
<keyword evidence="5" id="KW-1185">Reference proteome</keyword>
<comment type="caution">
    <text evidence="4">The sequence shown here is derived from an EMBL/GenBank/DDBJ whole genome shotgun (WGS) entry which is preliminary data.</text>
</comment>
<dbReference type="Proteomes" id="UP000295345">
    <property type="component" value="Unassembled WGS sequence"/>
</dbReference>
<evidence type="ECO:0000256" key="1">
    <source>
        <dbReference type="ARBA" id="ARBA00022679"/>
    </source>
</evidence>
<sequence>MTSTPRPATAADLDGVVAVFLGCWHESYPAVLPSALVAAMTRERAVALWRGALAAGAPGEVLVETAPGGEVRGVTRFAPSDDGATGLIHSLYVAPTAQGGGVGAALLTAATGALRAGGAGRAELWAFRDNGPSLAFYRRQGWRPDGATRVQEEFGEPEVRLTRELAAP</sequence>
<dbReference type="EMBL" id="SMKI01000204">
    <property type="protein sequence ID" value="TDC73346.1"/>
    <property type="molecule type" value="Genomic_DNA"/>
</dbReference>
<keyword evidence="2" id="KW-0012">Acyltransferase</keyword>
<evidence type="ECO:0000256" key="2">
    <source>
        <dbReference type="ARBA" id="ARBA00023315"/>
    </source>
</evidence>
<dbReference type="InterPro" id="IPR050832">
    <property type="entry name" value="Bact_Acetyltransf"/>
</dbReference>
<dbReference type="GO" id="GO:0016747">
    <property type="term" value="F:acyltransferase activity, transferring groups other than amino-acyl groups"/>
    <property type="evidence" value="ECO:0007669"/>
    <property type="project" value="InterPro"/>
</dbReference>
<dbReference type="Gene3D" id="3.40.630.30">
    <property type="match status" value="1"/>
</dbReference>
<keyword evidence="1 4" id="KW-0808">Transferase</keyword>
<dbReference type="PROSITE" id="PS51186">
    <property type="entry name" value="GNAT"/>
    <property type="match status" value="1"/>
</dbReference>
<name>A0A4R4TBD6_9ACTN</name>
<evidence type="ECO:0000313" key="5">
    <source>
        <dbReference type="Proteomes" id="UP000295345"/>
    </source>
</evidence>
<dbReference type="SUPFAM" id="SSF55729">
    <property type="entry name" value="Acyl-CoA N-acyltransferases (Nat)"/>
    <property type="match status" value="1"/>
</dbReference>
<organism evidence="4 5">
    <name type="scientific">Streptomyces hainanensis</name>
    <dbReference type="NCBI Taxonomy" id="402648"/>
    <lineage>
        <taxon>Bacteria</taxon>
        <taxon>Bacillati</taxon>
        <taxon>Actinomycetota</taxon>
        <taxon>Actinomycetes</taxon>
        <taxon>Kitasatosporales</taxon>
        <taxon>Streptomycetaceae</taxon>
        <taxon>Streptomyces</taxon>
    </lineage>
</organism>
<evidence type="ECO:0000313" key="4">
    <source>
        <dbReference type="EMBL" id="TDC73346.1"/>
    </source>
</evidence>
<evidence type="ECO:0000259" key="3">
    <source>
        <dbReference type="PROSITE" id="PS51186"/>
    </source>
</evidence>
<dbReference type="RefSeq" id="WP_132819362.1">
    <property type="nucleotide sequence ID" value="NZ_SMKI01000204.1"/>
</dbReference>
<dbReference type="PANTHER" id="PTHR43877">
    <property type="entry name" value="AMINOALKYLPHOSPHONATE N-ACETYLTRANSFERASE-RELATED-RELATED"/>
    <property type="match status" value="1"/>
</dbReference>
<reference evidence="4 5" key="1">
    <citation type="submission" date="2019-03" db="EMBL/GenBank/DDBJ databases">
        <title>Draft genome sequences of novel Actinobacteria.</title>
        <authorList>
            <person name="Sahin N."/>
            <person name="Ay H."/>
            <person name="Saygin H."/>
        </authorList>
    </citation>
    <scope>NUCLEOTIDE SEQUENCE [LARGE SCALE GENOMIC DNA]</scope>
    <source>
        <strain evidence="4 5">DSM 41900</strain>
    </source>
</reference>
<dbReference type="OrthoDB" id="5243635at2"/>
<proteinExistence type="predicted"/>
<dbReference type="Pfam" id="PF00583">
    <property type="entry name" value="Acetyltransf_1"/>
    <property type="match status" value="1"/>
</dbReference>
<dbReference type="AlphaFoldDB" id="A0A4R4TBD6"/>
<protein>
    <submittedName>
        <fullName evidence="4">GNAT family N-acetyltransferase</fullName>
    </submittedName>
</protein>